<dbReference type="InterPro" id="IPR022642">
    <property type="entry name" value="CheR_C"/>
</dbReference>
<comment type="caution">
    <text evidence="7">The sequence shown here is derived from an EMBL/GenBank/DDBJ whole genome shotgun (WGS) entry which is preliminary data.</text>
</comment>
<name>A0AAJ1IBB8_9SPIO</name>
<protein>
    <recommendedName>
        <fullName evidence="2">protein-glutamate O-methyltransferase</fullName>
        <ecNumber evidence="2">2.1.1.80</ecNumber>
    </recommendedName>
</protein>
<dbReference type="InterPro" id="IPR026024">
    <property type="entry name" value="Chemotaxis_MeTrfase_CheR"/>
</dbReference>
<dbReference type="Proteomes" id="UP001221217">
    <property type="component" value="Unassembled WGS sequence"/>
</dbReference>
<dbReference type="PANTHER" id="PTHR24422">
    <property type="entry name" value="CHEMOTAXIS PROTEIN METHYLTRANSFERASE"/>
    <property type="match status" value="1"/>
</dbReference>
<feature type="domain" description="CheR-type methyltransferase" evidence="6">
    <location>
        <begin position="1"/>
        <end position="272"/>
    </location>
</feature>
<dbReference type="PRINTS" id="PR00996">
    <property type="entry name" value="CHERMTFRASE"/>
</dbReference>
<dbReference type="SUPFAM" id="SSF53335">
    <property type="entry name" value="S-adenosyl-L-methionine-dependent methyltransferases"/>
    <property type="match status" value="1"/>
</dbReference>
<dbReference type="PANTHER" id="PTHR24422:SF10">
    <property type="entry name" value="CHEMOTAXIS PROTEIN METHYLTRANSFERASE 2"/>
    <property type="match status" value="1"/>
</dbReference>
<evidence type="ECO:0000256" key="1">
    <source>
        <dbReference type="ARBA" id="ARBA00001541"/>
    </source>
</evidence>
<dbReference type="EMBL" id="JAQQAL010000011">
    <property type="protein sequence ID" value="MDC7226064.1"/>
    <property type="molecule type" value="Genomic_DNA"/>
</dbReference>
<reference evidence="7 8" key="1">
    <citation type="submission" date="2022-12" db="EMBL/GenBank/DDBJ databases">
        <title>Metagenome assembled genome from gulf of manar.</title>
        <authorList>
            <person name="Kohli P."/>
            <person name="Pk S."/>
            <person name="Venkata Ramana C."/>
            <person name="Sasikala C."/>
        </authorList>
    </citation>
    <scope>NUCLEOTIDE SEQUENCE [LARGE SCALE GENOMIC DNA]</scope>
    <source>
        <strain evidence="7">JB008</strain>
    </source>
</reference>
<dbReference type="Gene3D" id="1.10.155.10">
    <property type="entry name" value="Chemotaxis receptor methyltransferase CheR, N-terminal domain"/>
    <property type="match status" value="1"/>
</dbReference>
<dbReference type="GO" id="GO:0032259">
    <property type="term" value="P:methylation"/>
    <property type="evidence" value="ECO:0007669"/>
    <property type="project" value="UniProtKB-KW"/>
</dbReference>
<dbReference type="SMART" id="SM00138">
    <property type="entry name" value="MeTrc"/>
    <property type="match status" value="1"/>
</dbReference>
<sequence length="273" mass="32180">MTRFLNEKDFNDFKTMIYDASGIFFSDSNATILESRLKDRLRKMNIETPAEYYRYIKQNEGELKVLLDSVTTNLTRFFRNTAHFQTFENYVIPELVEYKRKTGNKTIKLWSAGCSTGEEPYSLAMVMKELLPPDIKYEITASDLSLQSLMTAKEGFYADNRMNGVPEKYLNRYFEKKDGGYKVIEEIRNSVKFDYHNLKFDSGQNNLDMIFCRNVIIYFDETAQQAVIDKFWSSLNNHSFLFIGHSESLFGMKTEFEFLKTDWACLYRKFKDN</sequence>
<dbReference type="EC" id="2.1.1.80" evidence="2"/>
<dbReference type="SUPFAM" id="SSF47757">
    <property type="entry name" value="Chemotaxis receptor methyltransferase CheR, N-terminal domain"/>
    <property type="match status" value="1"/>
</dbReference>
<dbReference type="InterPro" id="IPR000780">
    <property type="entry name" value="CheR_MeTrfase"/>
</dbReference>
<dbReference type="InterPro" id="IPR029063">
    <property type="entry name" value="SAM-dependent_MTases_sf"/>
</dbReference>
<dbReference type="PIRSF" id="PIRSF000410">
    <property type="entry name" value="CheR"/>
    <property type="match status" value="1"/>
</dbReference>
<dbReference type="GO" id="GO:0008983">
    <property type="term" value="F:protein-glutamate O-methyltransferase activity"/>
    <property type="evidence" value="ECO:0007669"/>
    <property type="project" value="UniProtKB-EC"/>
</dbReference>
<evidence type="ECO:0000256" key="2">
    <source>
        <dbReference type="ARBA" id="ARBA00012534"/>
    </source>
</evidence>
<proteinExistence type="predicted"/>
<dbReference type="Pfam" id="PF03705">
    <property type="entry name" value="CheR_N"/>
    <property type="match status" value="1"/>
</dbReference>
<evidence type="ECO:0000256" key="4">
    <source>
        <dbReference type="ARBA" id="ARBA00022679"/>
    </source>
</evidence>
<dbReference type="PROSITE" id="PS50123">
    <property type="entry name" value="CHER"/>
    <property type="match status" value="1"/>
</dbReference>
<evidence type="ECO:0000256" key="3">
    <source>
        <dbReference type="ARBA" id="ARBA00022603"/>
    </source>
</evidence>
<dbReference type="Pfam" id="PF01739">
    <property type="entry name" value="CheR"/>
    <property type="match status" value="1"/>
</dbReference>
<evidence type="ECO:0000313" key="7">
    <source>
        <dbReference type="EMBL" id="MDC7226064.1"/>
    </source>
</evidence>
<comment type="catalytic activity">
    <reaction evidence="1">
        <text>L-glutamyl-[protein] + S-adenosyl-L-methionine = [protein]-L-glutamate 5-O-methyl ester + S-adenosyl-L-homocysteine</text>
        <dbReference type="Rhea" id="RHEA:24452"/>
        <dbReference type="Rhea" id="RHEA-COMP:10208"/>
        <dbReference type="Rhea" id="RHEA-COMP:10311"/>
        <dbReference type="ChEBI" id="CHEBI:29973"/>
        <dbReference type="ChEBI" id="CHEBI:57856"/>
        <dbReference type="ChEBI" id="CHEBI:59789"/>
        <dbReference type="ChEBI" id="CHEBI:82795"/>
        <dbReference type="EC" id="2.1.1.80"/>
    </reaction>
</comment>
<keyword evidence="5" id="KW-0949">S-adenosyl-L-methionine</keyword>
<gene>
    <name evidence="7" type="ORF">PQJ61_04795</name>
</gene>
<evidence type="ECO:0000313" key="8">
    <source>
        <dbReference type="Proteomes" id="UP001221217"/>
    </source>
</evidence>
<accession>A0AAJ1IBB8</accession>
<evidence type="ECO:0000259" key="6">
    <source>
        <dbReference type="PROSITE" id="PS50123"/>
    </source>
</evidence>
<organism evidence="7 8">
    <name type="scientific">Candidatus Thalassospirochaeta sargassi</name>
    <dbReference type="NCBI Taxonomy" id="3119039"/>
    <lineage>
        <taxon>Bacteria</taxon>
        <taxon>Pseudomonadati</taxon>
        <taxon>Spirochaetota</taxon>
        <taxon>Spirochaetia</taxon>
        <taxon>Spirochaetales</taxon>
        <taxon>Spirochaetaceae</taxon>
        <taxon>Candidatus Thalassospirochaeta</taxon>
    </lineage>
</organism>
<keyword evidence="4" id="KW-0808">Transferase</keyword>
<dbReference type="Gene3D" id="3.40.50.150">
    <property type="entry name" value="Vaccinia Virus protein VP39"/>
    <property type="match status" value="1"/>
</dbReference>
<dbReference type="InterPro" id="IPR050903">
    <property type="entry name" value="Bact_Chemotaxis_MeTrfase"/>
</dbReference>
<dbReference type="InterPro" id="IPR022641">
    <property type="entry name" value="CheR_N"/>
</dbReference>
<dbReference type="AlphaFoldDB" id="A0AAJ1IBB8"/>
<dbReference type="InterPro" id="IPR036804">
    <property type="entry name" value="CheR_N_sf"/>
</dbReference>
<evidence type="ECO:0000256" key="5">
    <source>
        <dbReference type="ARBA" id="ARBA00022691"/>
    </source>
</evidence>
<keyword evidence="3" id="KW-0489">Methyltransferase</keyword>